<keyword evidence="3" id="KW-1185">Reference proteome</keyword>
<dbReference type="AlphaFoldDB" id="A0A2T0WY93"/>
<organism evidence="2 3">
    <name type="scientific">Donghicola tyrosinivorans</name>
    <dbReference type="NCBI Taxonomy" id="1652492"/>
    <lineage>
        <taxon>Bacteria</taxon>
        <taxon>Pseudomonadati</taxon>
        <taxon>Pseudomonadota</taxon>
        <taxon>Alphaproteobacteria</taxon>
        <taxon>Rhodobacterales</taxon>
        <taxon>Roseobacteraceae</taxon>
        <taxon>Donghicola</taxon>
    </lineage>
</organism>
<dbReference type="EMBL" id="PVTQ01000003">
    <property type="protein sequence ID" value="PRY91668.1"/>
    <property type="molecule type" value="Genomic_DNA"/>
</dbReference>
<keyword evidence="1" id="KW-0732">Signal</keyword>
<evidence type="ECO:0000313" key="3">
    <source>
        <dbReference type="Proteomes" id="UP000238392"/>
    </source>
</evidence>
<dbReference type="SUPFAM" id="SSF56925">
    <property type="entry name" value="OMPA-like"/>
    <property type="match status" value="1"/>
</dbReference>
<proteinExistence type="predicted"/>
<dbReference type="InterPro" id="IPR011250">
    <property type="entry name" value="OMP/PagP_B-barrel"/>
</dbReference>
<name>A0A2T0WY93_9RHOB</name>
<evidence type="ECO:0000256" key="1">
    <source>
        <dbReference type="SAM" id="SignalP"/>
    </source>
</evidence>
<dbReference type="RefSeq" id="WP_106263335.1">
    <property type="nucleotide sequence ID" value="NZ_PVTQ01000003.1"/>
</dbReference>
<gene>
    <name evidence="2" type="ORF">CLV74_103254</name>
</gene>
<reference evidence="2 3" key="1">
    <citation type="submission" date="2018-03" db="EMBL/GenBank/DDBJ databases">
        <title>Genomic Encyclopedia of Archaeal and Bacterial Type Strains, Phase II (KMG-II): from individual species to whole genera.</title>
        <authorList>
            <person name="Goeker M."/>
        </authorList>
    </citation>
    <scope>NUCLEOTIDE SEQUENCE [LARGE SCALE GENOMIC DNA]</scope>
    <source>
        <strain evidence="2 3">DSM 100212</strain>
    </source>
</reference>
<dbReference type="Proteomes" id="UP000238392">
    <property type="component" value="Unassembled WGS sequence"/>
</dbReference>
<evidence type="ECO:0000313" key="2">
    <source>
        <dbReference type="EMBL" id="PRY91668.1"/>
    </source>
</evidence>
<protein>
    <submittedName>
        <fullName evidence="2">Opacity protein-like surface antigen</fullName>
    </submittedName>
</protein>
<comment type="caution">
    <text evidence="2">The sequence shown here is derived from an EMBL/GenBank/DDBJ whole genome shotgun (WGS) entry which is preliminary data.</text>
</comment>
<feature type="chain" id="PRO_5015461375" evidence="1">
    <location>
        <begin position="21"/>
        <end position="200"/>
    </location>
</feature>
<feature type="signal peptide" evidence="1">
    <location>
        <begin position="1"/>
        <end position="20"/>
    </location>
</feature>
<dbReference type="OrthoDB" id="268975at2"/>
<accession>A0A2T0WY93</accession>
<sequence length="200" mass="20610">MYYQAMTALAAILLASAASAGGLQRTVEAPVYVAPPAPSPLPEPQSPDWTGVYLGYSAGGVVGETSDDPQLSGEGPAMGFHVGVDRDFGDYVLGASVEHTPTDVNLDDVAKLSSISMLKVRGGLDLGGAMTYVTTGIGRAALDNGNTSGGGFYGGGVEAFVTEGLTIGLEVSRHDYRAFGDENPIKLGATSTQLRASFRF</sequence>